<dbReference type="SUPFAM" id="SSF54001">
    <property type="entry name" value="Cysteine proteinases"/>
    <property type="match status" value="1"/>
</dbReference>
<evidence type="ECO:0000259" key="2">
    <source>
        <dbReference type="Pfam" id="PF00112"/>
    </source>
</evidence>
<evidence type="ECO:0000313" key="3">
    <source>
        <dbReference type="EMBL" id="WAR31957.1"/>
    </source>
</evidence>
<dbReference type="Proteomes" id="UP001164746">
    <property type="component" value="Chromosome 17"/>
</dbReference>
<evidence type="ECO:0000259" key="1">
    <source>
        <dbReference type="Pfam" id="PF00092"/>
    </source>
</evidence>
<dbReference type="SUPFAM" id="SSF53300">
    <property type="entry name" value="vWA-like"/>
    <property type="match status" value="1"/>
</dbReference>
<proteinExistence type="predicted"/>
<name>A0ABY7GC32_MYAAR</name>
<dbReference type="EMBL" id="CP111028">
    <property type="protein sequence ID" value="WAR31957.1"/>
    <property type="molecule type" value="Genomic_DNA"/>
</dbReference>
<dbReference type="Pfam" id="PF00112">
    <property type="entry name" value="Peptidase_C1"/>
    <property type="match status" value="1"/>
</dbReference>
<accession>A0ABY7GC32</accession>
<dbReference type="InterPro" id="IPR038765">
    <property type="entry name" value="Papain-like_cys_pep_sf"/>
</dbReference>
<protein>
    <recommendedName>
        <fullName evidence="5">VWFA domain-containing protein</fullName>
    </recommendedName>
</protein>
<evidence type="ECO:0000313" key="4">
    <source>
        <dbReference type="Proteomes" id="UP001164746"/>
    </source>
</evidence>
<feature type="domain" description="VWFA" evidence="1">
    <location>
        <begin position="232"/>
        <end position="309"/>
    </location>
</feature>
<organism evidence="3 4">
    <name type="scientific">Mya arenaria</name>
    <name type="common">Soft-shell clam</name>
    <dbReference type="NCBI Taxonomy" id="6604"/>
    <lineage>
        <taxon>Eukaryota</taxon>
        <taxon>Metazoa</taxon>
        <taxon>Spiralia</taxon>
        <taxon>Lophotrochozoa</taxon>
        <taxon>Mollusca</taxon>
        <taxon>Bivalvia</taxon>
        <taxon>Autobranchia</taxon>
        <taxon>Heteroconchia</taxon>
        <taxon>Euheterodonta</taxon>
        <taxon>Imparidentia</taxon>
        <taxon>Neoheterodontei</taxon>
        <taxon>Myida</taxon>
        <taxon>Myoidea</taxon>
        <taxon>Myidae</taxon>
        <taxon>Mya</taxon>
    </lineage>
</organism>
<gene>
    <name evidence="3" type="ORF">MAR_034499</name>
</gene>
<dbReference type="Gene3D" id="3.40.50.410">
    <property type="entry name" value="von Willebrand factor, type A domain"/>
    <property type="match status" value="1"/>
</dbReference>
<evidence type="ECO:0008006" key="5">
    <source>
        <dbReference type="Google" id="ProtNLM"/>
    </source>
</evidence>
<keyword evidence="4" id="KW-1185">Reference proteome</keyword>
<dbReference type="InterPro" id="IPR036465">
    <property type="entry name" value="vWFA_dom_sf"/>
</dbReference>
<dbReference type="InterPro" id="IPR002035">
    <property type="entry name" value="VWF_A"/>
</dbReference>
<feature type="domain" description="Peptidase C1A papain C-terminal" evidence="2">
    <location>
        <begin position="546"/>
        <end position="582"/>
    </location>
</feature>
<dbReference type="Gene3D" id="3.90.70.10">
    <property type="entry name" value="Cysteine proteinases"/>
    <property type="match status" value="1"/>
</dbReference>
<dbReference type="InterPro" id="IPR000668">
    <property type="entry name" value="Peptidase_C1A_C"/>
</dbReference>
<dbReference type="Pfam" id="PF00092">
    <property type="entry name" value="VWA"/>
    <property type="match status" value="1"/>
</dbReference>
<dbReference type="CDD" id="cd00198">
    <property type="entry name" value="vWFA"/>
    <property type="match status" value="1"/>
</dbReference>
<sequence length="682" mass="76532">MATKTLTGVIVDVSGSMEENAVGSREEEGEYVRSTFQVIDDVIKHDVSSDNHVFAIGVGGTSQSGVFDMLRAIQLTNELQDDTSPATSDQIEQIYRILEQSGAINVRRWADPERVKPFLTYKKADHIYRHLKNDRDFAKTFVYECLPLVCRDLGNDTIKDVPLVGRFFSDILNVSQTVATSAVTGVGITATDSSIENTVQNGIKMIMLIGVDKKSIFDVQAAASILRATTMEKELTSKRRKEILKKVKPFIYGRTPMFSALNSALTLFENKVDSKKVLVILSDGEPTERGDLYDVSRNLRSLQVDVVCCFIHRGSRISPKRLFCSTENSWEGGARFLFELSLHVPSNLMPRAILLKNGWDLELEKNETKLFVHVNHPDHIEDFCRVAKNTICCQEYLSDLLVTIAVDIYINQSTTALSAKEQVGGTCYANASAAAIHMATKRIHGREGGYPEFTTLRQEMITAHGNMGANTFRVLQTMCPRYRLRCHEISSQGALEAVVAKRIVVAKFRLTDRERDIFDDFYERQPTGILTRAIIDVRHRSPSEIPSGHAVVLISYNSRCLILMNSWGDHWGDMGFFRVESADVLGLEFMDVYWIEADLTENEKASYRYHGPEVARKLMSMLKGLQVQTYTCPLCARSPLVTEYTGTLSNAKCPRCYGEFPCSEAGNILAMNMYLTSLSRTD</sequence>
<reference evidence="3" key="1">
    <citation type="submission" date="2022-11" db="EMBL/GenBank/DDBJ databases">
        <title>Centuries of genome instability and evolution in soft-shell clam transmissible cancer (bioRxiv).</title>
        <authorList>
            <person name="Hart S.F.M."/>
            <person name="Yonemitsu M.A."/>
            <person name="Giersch R.M."/>
            <person name="Beal B.F."/>
            <person name="Arriagada G."/>
            <person name="Davis B.W."/>
            <person name="Ostrander E.A."/>
            <person name="Goff S.P."/>
            <person name="Metzger M.J."/>
        </authorList>
    </citation>
    <scope>NUCLEOTIDE SEQUENCE</scope>
    <source>
        <strain evidence="3">MELC-2E11</strain>
        <tissue evidence="3">Siphon/mantle</tissue>
    </source>
</reference>